<keyword evidence="3" id="KW-1185">Reference proteome</keyword>
<organism evidence="2 3">
    <name type="scientific">Proteus columbae</name>
    <dbReference type="NCBI Taxonomy" id="1987580"/>
    <lineage>
        <taxon>Bacteria</taxon>
        <taxon>Pseudomonadati</taxon>
        <taxon>Pseudomonadota</taxon>
        <taxon>Gammaproteobacteria</taxon>
        <taxon>Enterobacterales</taxon>
        <taxon>Morganellaceae</taxon>
        <taxon>Proteus</taxon>
    </lineage>
</organism>
<evidence type="ECO:0000313" key="2">
    <source>
        <dbReference type="EMBL" id="QHN10386.1"/>
    </source>
</evidence>
<reference evidence="2 3" key="1">
    <citation type="submission" date="2019-09" db="EMBL/GenBank/DDBJ databases">
        <title>Emergence of a chromosome-mediated tetracycline resistance gene in Proteus strain.</title>
        <authorList>
            <person name="He D."/>
            <person name="Wang L."/>
        </authorList>
    </citation>
    <scope>NUCLEOTIDE SEQUENCE [LARGE SCALE GENOMIC DNA]</scope>
    <source>
        <strain evidence="2 3">T60</strain>
    </source>
</reference>
<dbReference type="CDD" id="cd00093">
    <property type="entry name" value="HTH_XRE"/>
    <property type="match status" value="1"/>
</dbReference>
<name>A0A6I7D3H1_9GAMM</name>
<proteinExistence type="predicted"/>
<dbReference type="GO" id="GO:0003677">
    <property type="term" value="F:DNA binding"/>
    <property type="evidence" value="ECO:0007669"/>
    <property type="project" value="InterPro"/>
</dbReference>
<dbReference type="SMART" id="SM00530">
    <property type="entry name" value="HTH_XRE"/>
    <property type="match status" value="1"/>
</dbReference>
<dbReference type="SUPFAM" id="SSF47413">
    <property type="entry name" value="lambda repressor-like DNA-binding domains"/>
    <property type="match status" value="1"/>
</dbReference>
<dbReference type="InterPro" id="IPR001387">
    <property type="entry name" value="Cro/C1-type_HTH"/>
</dbReference>
<dbReference type="EMBL" id="CP043925">
    <property type="protein sequence ID" value="QHN10386.1"/>
    <property type="molecule type" value="Genomic_DNA"/>
</dbReference>
<dbReference type="AlphaFoldDB" id="A0A6I7D3H1"/>
<evidence type="ECO:0000313" key="3">
    <source>
        <dbReference type="Proteomes" id="UP000464700"/>
    </source>
</evidence>
<evidence type="ECO:0000259" key="1">
    <source>
        <dbReference type="PROSITE" id="PS50943"/>
    </source>
</evidence>
<gene>
    <name evidence="2" type="ORF">F1325_07875</name>
</gene>
<dbReference type="PROSITE" id="PS50943">
    <property type="entry name" value="HTH_CROC1"/>
    <property type="match status" value="1"/>
</dbReference>
<dbReference type="Proteomes" id="UP000464700">
    <property type="component" value="Chromosome"/>
</dbReference>
<dbReference type="Gene3D" id="1.10.260.40">
    <property type="entry name" value="lambda repressor-like DNA-binding domains"/>
    <property type="match status" value="1"/>
</dbReference>
<dbReference type="Pfam" id="PF13560">
    <property type="entry name" value="HTH_31"/>
    <property type="match status" value="1"/>
</dbReference>
<protein>
    <submittedName>
        <fullName evidence="2">Helix-turn-helix transcriptional regulator</fullName>
    </submittedName>
</protein>
<feature type="domain" description="HTH cro/C1-type" evidence="1">
    <location>
        <begin position="18"/>
        <end position="72"/>
    </location>
</feature>
<dbReference type="InterPro" id="IPR010982">
    <property type="entry name" value="Lambda_DNA-bd_dom_sf"/>
</dbReference>
<sequence length="167" mass="18665">MSRVENITTYSSICLILLRELRIERGTHQAQVADLIGKTPSAWTKIEAGKSPLQFETFVRVCFSFQIQPSTVMATAERYAALLRQHNWAVLSTDLNLSDDLLLSRAQDYWGSPGFRNTTPSGYVMPSVLNGPLYNNLNGTITLASSIRFALDDSFRETQMSTPQISN</sequence>
<dbReference type="KEGG" id="pcol:F1325_07875"/>
<accession>A0A6I7D3H1</accession>